<protein>
    <submittedName>
        <fullName evidence="2">Methyltransferase domain-containing protein</fullName>
    </submittedName>
</protein>
<feature type="domain" description="Methyltransferase type 11" evidence="1">
    <location>
        <begin position="187"/>
        <end position="272"/>
    </location>
</feature>
<dbReference type="GO" id="GO:0032259">
    <property type="term" value="P:methylation"/>
    <property type="evidence" value="ECO:0007669"/>
    <property type="project" value="UniProtKB-KW"/>
</dbReference>
<dbReference type="InterPro" id="IPR013216">
    <property type="entry name" value="Methyltransf_11"/>
</dbReference>
<comment type="caution">
    <text evidence="2">The sequence shown here is derived from an EMBL/GenBank/DDBJ whole genome shotgun (WGS) entry which is preliminary data.</text>
</comment>
<organism evidence="2 3">
    <name type="scientific">Geomobilimonas luticola</name>
    <dbReference type="NCBI Taxonomy" id="1114878"/>
    <lineage>
        <taxon>Bacteria</taxon>
        <taxon>Pseudomonadati</taxon>
        <taxon>Thermodesulfobacteriota</taxon>
        <taxon>Desulfuromonadia</taxon>
        <taxon>Geobacterales</taxon>
        <taxon>Geobacteraceae</taxon>
        <taxon>Geomobilimonas</taxon>
    </lineage>
</organism>
<dbReference type="Pfam" id="PF08241">
    <property type="entry name" value="Methyltransf_11"/>
    <property type="match status" value="1"/>
</dbReference>
<name>A0ABS5SIW6_9BACT</name>
<dbReference type="GO" id="GO:0008168">
    <property type="term" value="F:methyltransferase activity"/>
    <property type="evidence" value="ECO:0007669"/>
    <property type="project" value="UniProtKB-KW"/>
</dbReference>
<gene>
    <name evidence="2" type="ORF">KI810_14175</name>
</gene>
<dbReference type="InterPro" id="IPR029063">
    <property type="entry name" value="SAM-dependent_MTases_sf"/>
</dbReference>
<dbReference type="Gene3D" id="3.40.50.150">
    <property type="entry name" value="Vaccinia Virus protein VP39"/>
    <property type="match status" value="1"/>
</dbReference>
<accession>A0ABS5SIW6</accession>
<dbReference type="EMBL" id="JAHCVK010000008">
    <property type="protein sequence ID" value="MBT0654207.1"/>
    <property type="molecule type" value="Genomic_DNA"/>
</dbReference>
<evidence type="ECO:0000313" key="2">
    <source>
        <dbReference type="EMBL" id="MBT0654207.1"/>
    </source>
</evidence>
<proteinExistence type="predicted"/>
<dbReference type="SUPFAM" id="SSF53335">
    <property type="entry name" value="S-adenosyl-L-methionine-dependent methyltransferases"/>
    <property type="match status" value="1"/>
</dbReference>
<dbReference type="Proteomes" id="UP000756860">
    <property type="component" value="Unassembled WGS sequence"/>
</dbReference>
<reference evidence="2 3" key="1">
    <citation type="submission" date="2021-05" db="EMBL/GenBank/DDBJ databases">
        <title>The draft genome of Geobacter luticola JCM 17780.</title>
        <authorList>
            <person name="Xu Z."/>
            <person name="Masuda Y."/>
            <person name="Itoh H."/>
            <person name="Senoo K."/>
        </authorList>
    </citation>
    <scope>NUCLEOTIDE SEQUENCE [LARGE SCALE GENOMIC DNA]</scope>
    <source>
        <strain evidence="2 3">JCM 17780</strain>
    </source>
</reference>
<evidence type="ECO:0000313" key="3">
    <source>
        <dbReference type="Proteomes" id="UP000756860"/>
    </source>
</evidence>
<keyword evidence="2" id="KW-0808">Transferase</keyword>
<evidence type="ECO:0000259" key="1">
    <source>
        <dbReference type="Pfam" id="PF08241"/>
    </source>
</evidence>
<keyword evidence="2" id="KW-0489">Methyltransferase</keyword>
<keyword evidence="3" id="KW-1185">Reference proteome</keyword>
<sequence>MFGMNLRKGKSEVERLQTLQAENAALARQVNDLDERMAVTSATLRDVTAHLANLTSFTESMRVFVENMNTYVLNLNDNVQSHIVEKDAGLEAIKLLMTTREMIFRSRWQDQPQAVLSRLMAPQTFDEYHARLQALLPEHYRLWSAVNMSELTENYRNDPSNNCGVSSRYATRLFAGFIAPYLHGRVLDVGCGPWPVGEYLLGYPVGLISGLDPLPPYEPHPFEFVQGFAEFLPWQDDTFDVIIAATSLDHTLSLNTVLAEIRRVLKLGGYLLTWDFFDNNLNKPYHPENEPPAMVDPYHLFHFSESWHDPLMEHNFNILEKLNLNSFDPQIHDFFHSMQLIRK</sequence>
<dbReference type="CDD" id="cd02440">
    <property type="entry name" value="AdoMet_MTases"/>
    <property type="match status" value="1"/>
</dbReference>